<protein>
    <submittedName>
        <fullName evidence="3">Family 16 glycosylhydrolase</fullName>
    </submittedName>
</protein>
<feature type="compositionally biased region" description="Polar residues" evidence="1">
    <location>
        <begin position="792"/>
        <end position="804"/>
    </location>
</feature>
<sequence>MITAMTMVSFIGMNTIIKADVNRENTVSTQYDLVNLNKNGKNLIKDSGFEQRSNWKTTGDGKFTNYEGAALTGEWCGLLPSNTGNASVYQVVNVKPNTEYIAKAKVLLAQEGATAFFNAKSPDLSSSIEGAEVTISCTKEQEWQYQDIELKFNSGDKSQIGLAVMKWTEDNTSATYKGQVYVDDVQLLEKNSDGVEESYDIVWADDFNEPQLDLSTWEYELGSIRGIEQQHYVDSEENVFMRQNQEGGELVLKATDRPTELQYNNPRDASRRVIYNSGSVRTHGKEEFLYGRIEMRAKLPEGQSVFPAFWTLGSDFTLDGDVNSEQGYGWARCGEIDIMELIGSGEGGAGNKTVYQTIHTQDGTDDGYKKFGGTSYTISEDFNDEYHIFGMNWSKGKIEWYVDDQIVATVNYAGDPIGEKCLDRPQYIQMNLAMGGAWPGPIAPGLAGTEYAIDYVYYAQNEQQKADAAEYYSNSPKILGYDDISIYEGDTDLLSNVAISDNVDIDFSVTDSPQFSIKEETATLGNGLTSVDLLCKGKNDLNKLANLPAGEYSLHYTALPKGLKYDSSVSGVEVPSAKENYKFDRKTVNLTIKERSLQTDLENSELSLDGYVNDTLSTIALPNGWTWDEPETIISENMSEVSVTFNKNGFEKSENVKINVQKSVTLDQLKKSVLEANEYLNQTDEYTSESLEKLQVAIENANTILNDESLATHKNITKAFKAIDEAINGLVKNESDPKPEDPKPEDPKPEDPKPEDPKPEDPKPEDPKPEDPKPENPKPEEVKPEVSKPDKGNNNLVQTGDMSSLGVTATMLVASGTTIFLAKKRKQKK</sequence>
<dbReference type="Pfam" id="PF00722">
    <property type="entry name" value="Glyco_hydro_16"/>
    <property type="match status" value="1"/>
</dbReference>
<feature type="region of interest" description="Disordered" evidence="1">
    <location>
        <begin position="730"/>
        <end position="804"/>
    </location>
</feature>
<feature type="compositionally biased region" description="Basic and acidic residues" evidence="1">
    <location>
        <begin position="733"/>
        <end position="791"/>
    </location>
</feature>
<dbReference type="Gene3D" id="2.60.120.260">
    <property type="entry name" value="Galactose-binding domain-like"/>
    <property type="match status" value="1"/>
</dbReference>
<feature type="domain" description="GH16" evidence="2">
    <location>
        <begin position="174"/>
        <end position="464"/>
    </location>
</feature>
<dbReference type="PROSITE" id="PS51762">
    <property type="entry name" value="GH16_2"/>
    <property type="match status" value="1"/>
</dbReference>
<dbReference type="InterPro" id="IPR050546">
    <property type="entry name" value="Glycosyl_Hydrlase_16"/>
</dbReference>
<name>A0ABR7DBJ3_9CLOT</name>
<dbReference type="Proteomes" id="UP000596929">
    <property type="component" value="Unassembled WGS sequence"/>
</dbReference>
<dbReference type="SUPFAM" id="SSF49899">
    <property type="entry name" value="Concanavalin A-like lectins/glucanases"/>
    <property type="match status" value="1"/>
</dbReference>
<dbReference type="Gene3D" id="1.20.1270.90">
    <property type="entry name" value="AF1782-like"/>
    <property type="match status" value="1"/>
</dbReference>
<evidence type="ECO:0000256" key="1">
    <source>
        <dbReference type="SAM" id="MobiDB-lite"/>
    </source>
</evidence>
<dbReference type="InterPro" id="IPR000757">
    <property type="entry name" value="Beta-glucanase-like"/>
</dbReference>
<comment type="caution">
    <text evidence="3">The sequence shown here is derived from an EMBL/GenBank/DDBJ whole genome shotgun (WGS) entry which is preliminary data.</text>
</comment>
<dbReference type="PANTHER" id="PTHR10963">
    <property type="entry name" value="GLYCOSYL HYDROLASE-RELATED"/>
    <property type="match status" value="1"/>
</dbReference>
<evidence type="ECO:0000313" key="3">
    <source>
        <dbReference type="EMBL" id="MBC5628772.1"/>
    </source>
</evidence>
<dbReference type="CDD" id="cd08023">
    <property type="entry name" value="GH16_laminarinase_like"/>
    <property type="match status" value="1"/>
</dbReference>
<dbReference type="Gene3D" id="2.60.120.200">
    <property type="match status" value="1"/>
</dbReference>
<reference evidence="3 4" key="1">
    <citation type="submission" date="2020-08" db="EMBL/GenBank/DDBJ databases">
        <title>Genome public.</title>
        <authorList>
            <person name="Liu C."/>
            <person name="Sun Q."/>
        </authorList>
    </citation>
    <scope>NUCLEOTIDE SEQUENCE [LARGE SCALE GENOMIC DNA]</scope>
    <source>
        <strain evidence="3 4">NSJ-6</strain>
    </source>
</reference>
<proteinExistence type="predicted"/>
<accession>A0ABR7DBJ3</accession>
<dbReference type="EMBL" id="JACOOO010000015">
    <property type="protein sequence ID" value="MBC5628772.1"/>
    <property type="molecule type" value="Genomic_DNA"/>
</dbReference>
<keyword evidence="4" id="KW-1185">Reference proteome</keyword>
<gene>
    <name evidence="3" type="ORF">H8S20_07705</name>
</gene>
<organism evidence="3 4">
    <name type="scientific">Clostridium hominis</name>
    <dbReference type="NCBI Taxonomy" id="2763036"/>
    <lineage>
        <taxon>Bacteria</taxon>
        <taxon>Bacillati</taxon>
        <taxon>Bacillota</taxon>
        <taxon>Clostridia</taxon>
        <taxon>Eubacteriales</taxon>
        <taxon>Clostridiaceae</taxon>
        <taxon>Clostridium</taxon>
    </lineage>
</organism>
<evidence type="ECO:0000259" key="2">
    <source>
        <dbReference type="PROSITE" id="PS51762"/>
    </source>
</evidence>
<dbReference type="InterPro" id="IPR013320">
    <property type="entry name" value="ConA-like_dom_sf"/>
</dbReference>
<evidence type="ECO:0000313" key="4">
    <source>
        <dbReference type="Proteomes" id="UP000596929"/>
    </source>
</evidence>
<dbReference type="PANTHER" id="PTHR10963:SF24">
    <property type="entry name" value="GLYCOSIDASE C21B10.07-RELATED"/>
    <property type="match status" value="1"/>
</dbReference>